<comment type="caution">
    <text evidence="2">The sequence shown here is derived from an EMBL/GenBank/DDBJ whole genome shotgun (WGS) entry which is preliminary data.</text>
</comment>
<organism evidence="2 3">
    <name type="scientific">Salinomyces thailandicus</name>
    <dbReference type="NCBI Taxonomy" id="706561"/>
    <lineage>
        <taxon>Eukaryota</taxon>
        <taxon>Fungi</taxon>
        <taxon>Dikarya</taxon>
        <taxon>Ascomycota</taxon>
        <taxon>Pezizomycotina</taxon>
        <taxon>Dothideomycetes</taxon>
        <taxon>Dothideomycetidae</taxon>
        <taxon>Mycosphaerellales</taxon>
        <taxon>Teratosphaeriaceae</taxon>
        <taxon>Salinomyces</taxon>
    </lineage>
</organism>
<proteinExistence type="predicted"/>
<feature type="region of interest" description="Disordered" evidence="1">
    <location>
        <begin position="292"/>
        <end position="322"/>
    </location>
</feature>
<evidence type="ECO:0000313" key="3">
    <source>
        <dbReference type="Proteomes" id="UP000308549"/>
    </source>
</evidence>
<feature type="region of interest" description="Disordered" evidence="1">
    <location>
        <begin position="646"/>
        <end position="842"/>
    </location>
</feature>
<dbReference type="EMBL" id="NAJL01000048">
    <property type="protein sequence ID" value="TKA24065.1"/>
    <property type="molecule type" value="Genomic_DNA"/>
</dbReference>
<feature type="compositionally biased region" description="Polar residues" evidence="1">
    <location>
        <begin position="304"/>
        <end position="313"/>
    </location>
</feature>
<evidence type="ECO:0000313" key="2">
    <source>
        <dbReference type="EMBL" id="TKA24065.1"/>
    </source>
</evidence>
<dbReference type="AlphaFoldDB" id="A0A4U0TQN5"/>
<sequence>MITSRRPAGNAALYFNLARREPRCFLQRNITAALDSHAELARKQRTEAAYEIGLSAGLLQDPESEWCFPTEESLRGLLKRAKPALRIRALQLRLSHAEGSERWREPEQAGQKPELNWLPDPSDGARFHCQVHVSLSNLHAGSNSRRPVCSLVQQAQVVERSTQSGSSYFDVVLDQPLLIEAESLKIPSDLGVQRKSDWRRVIDPNYLLDVSIHCLASKDRDDFLSLLESRDLSHYQGRPASEGVLRASWPSIPRCPELGELLPLRRAQGHKSLELRYGVAIDMGWSKQAGTPLERHNRLRSSRQKQLPTPSSSDDLENAPPRPDLQVKYTFHDFNIVRAQIQEGLHCIWCDRWQSARLRPTPYKSLDRLMLHYTTYHDHFEYEVNDVTSVSGRQFVTIQLSVSHKPVSQTARDKPAHEEFSWTAPRQPFDIAAYVAGDESWTTGTRSRSKRGPGRPPKAREGTDAGASPGPAVKTSSERPNLTEVQEITESKRRKFSVPEVTGVKFYHATSKHEINADEKLSESDDELYDDRLVNSQRRSLCGLGMSEAAKAFHESFNRHMDAEHSFSTVLGREGIVRFAKKHSVRLLDEGWRKAFEEKLRHLRSHLVIDGDVLAYYLELRKERAPVESVSTDAVESVDRWVNGCSKKRVNDGGVGSTGDDGARSSAAEPLSADRSDSGRGKGDNPIKNISDWRGSDSKTEAAGRSSDATPAPGGSTKGVRESRTNESGGRSYDDSPAPGGSRTSLRKSRGLNSALSEWIANARSSPDITADDDNERPRKRHKTSVGRADEGTDEAVWSNATNAHAGSMPPRSPQTPETAAPHRAITDPLRNDSQVPRKSKALSRLRYVKGAYGLDDDGEGDWTPAVADNGGEKHGRRNAISAEQSGSSATDEQPASGRRRNAVSEEASNDRPFPPPFPLYHRKIEFRRTGSTSADVRIPLCKLMPPGINRYEAMAGDLDYDKFVTTLKEHLEYHPHADNLISRDPRGCLMPADNREQWLEVMRSWEKELTAASILFKIAPGFRVPKMSGLATKRDQKRKSLDGPSREARPAARDKKGK</sequence>
<gene>
    <name evidence="2" type="ORF">B0A50_06956</name>
</gene>
<feature type="region of interest" description="Disordered" evidence="1">
    <location>
        <begin position="440"/>
        <end position="494"/>
    </location>
</feature>
<feature type="region of interest" description="Disordered" evidence="1">
    <location>
        <begin position="854"/>
        <end position="917"/>
    </location>
</feature>
<keyword evidence="3" id="KW-1185">Reference proteome</keyword>
<dbReference type="OrthoDB" id="166746at2759"/>
<feature type="compositionally biased region" description="Basic and acidic residues" evidence="1">
    <location>
        <begin position="672"/>
        <end position="685"/>
    </location>
</feature>
<feature type="compositionally biased region" description="Polar residues" evidence="1">
    <location>
        <begin position="882"/>
        <end position="894"/>
    </location>
</feature>
<dbReference type="CDD" id="cd21552">
    <property type="entry name" value="VEFS-box_ctSUZ12-like"/>
    <property type="match status" value="1"/>
</dbReference>
<evidence type="ECO:0008006" key="4">
    <source>
        <dbReference type="Google" id="ProtNLM"/>
    </source>
</evidence>
<protein>
    <recommendedName>
        <fullName evidence="4">Polycomb protein VEFS-Box domain-containing protein</fullName>
    </recommendedName>
</protein>
<accession>A0A4U0TQN5</accession>
<feature type="compositionally biased region" description="Basic and acidic residues" evidence="1">
    <location>
        <begin position="1033"/>
        <end position="1059"/>
    </location>
</feature>
<reference evidence="2 3" key="1">
    <citation type="submission" date="2017-03" db="EMBL/GenBank/DDBJ databases">
        <title>Genomes of endolithic fungi from Antarctica.</title>
        <authorList>
            <person name="Coleine C."/>
            <person name="Masonjones S."/>
            <person name="Stajich J.E."/>
        </authorList>
    </citation>
    <scope>NUCLEOTIDE SEQUENCE [LARGE SCALE GENOMIC DNA]</scope>
    <source>
        <strain evidence="2 3">CCFEE 6315</strain>
    </source>
</reference>
<name>A0A4U0TQN5_9PEZI</name>
<evidence type="ECO:0000256" key="1">
    <source>
        <dbReference type="SAM" id="MobiDB-lite"/>
    </source>
</evidence>
<feature type="compositionally biased region" description="Polar residues" evidence="1">
    <location>
        <begin position="474"/>
        <end position="488"/>
    </location>
</feature>
<feature type="region of interest" description="Disordered" evidence="1">
    <location>
        <begin position="1028"/>
        <end position="1059"/>
    </location>
</feature>
<dbReference type="Proteomes" id="UP000308549">
    <property type="component" value="Unassembled WGS sequence"/>
</dbReference>